<feature type="transmembrane region" description="Helical" evidence="2">
    <location>
        <begin position="111"/>
        <end position="129"/>
    </location>
</feature>
<feature type="region of interest" description="Disordered" evidence="1">
    <location>
        <begin position="1"/>
        <end position="30"/>
    </location>
</feature>
<proteinExistence type="predicted"/>
<comment type="caution">
    <text evidence="3">The sequence shown here is derived from an EMBL/GenBank/DDBJ whole genome shotgun (WGS) entry which is preliminary data.</text>
</comment>
<dbReference type="PANTHER" id="PTHR35136:SF1">
    <property type="entry name" value="CYCLOEUCALENOL CYCLOISOMERASE"/>
    <property type="match status" value="1"/>
</dbReference>
<feature type="transmembrane region" description="Helical" evidence="2">
    <location>
        <begin position="194"/>
        <end position="218"/>
    </location>
</feature>
<reference evidence="3 4" key="1">
    <citation type="submission" date="2018-03" db="EMBL/GenBank/DDBJ databases">
        <title>Draft Genome Sequences of the Obligatory Marine Myxobacteria Enhygromyxa salina SWB005.</title>
        <authorList>
            <person name="Poehlein A."/>
            <person name="Moghaddam J.A."/>
            <person name="Harms H."/>
            <person name="Alanjari M."/>
            <person name="Koenig G.M."/>
            <person name="Daniel R."/>
            <person name="Schaeberle T.F."/>
        </authorList>
    </citation>
    <scope>NUCLEOTIDE SEQUENCE [LARGE SCALE GENOMIC DNA]</scope>
    <source>
        <strain evidence="3 4">SWB005</strain>
    </source>
</reference>
<dbReference type="AlphaFoldDB" id="A0A2S9XR68"/>
<keyword evidence="4" id="KW-1185">Reference proteome</keyword>
<name>A0A2S9XR68_9BACT</name>
<gene>
    <name evidence="3" type="ORF">ENSA5_39490</name>
</gene>
<feature type="transmembrane region" description="Helical" evidence="2">
    <location>
        <begin position="158"/>
        <end position="182"/>
    </location>
</feature>
<keyword evidence="2" id="KW-1133">Transmembrane helix</keyword>
<dbReference type="PANTHER" id="PTHR35136">
    <property type="entry name" value="CYCLOEUCALENOL CYCLOISOMERASE"/>
    <property type="match status" value="1"/>
</dbReference>
<organism evidence="3 4">
    <name type="scientific">Enhygromyxa salina</name>
    <dbReference type="NCBI Taxonomy" id="215803"/>
    <lineage>
        <taxon>Bacteria</taxon>
        <taxon>Pseudomonadati</taxon>
        <taxon>Myxococcota</taxon>
        <taxon>Polyangia</taxon>
        <taxon>Nannocystales</taxon>
        <taxon>Nannocystaceae</taxon>
        <taxon>Enhygromyxa</taxon>
    </lineage>
</organism>
<evidence type="ECO:0000313" key="3">
    <source>
        <dbReference type="EMBL" id="PRP95364.1"/>
    </source>
</evidence>
<sequence length="287" mass="31894">MGAHRVKNEGPDAQRPCVASRRTPTGAKGSWWSSNPGKAAAERFYLIYSPIWIALVGLVMLSGMYRSWGDAGFMLFGLGAAAPLVFVPYLAPRPEDANKPAWATSWFRLNLWIGIFVFVGSYFFTHYFFDVVGMRYAFPTSWNGSAELVGDSEGQVPLFLYPLTQAYFMTYHVAVTVLLRYLSTRFVLGRVAKAALIVALAYLVAFAETFFMAVPLLADVFEYADRGRMLVWGSMFYGSFFVISVPVFATIDEDEPWTLGRTALSALGVSMAVFIVLDLWAKLLGPL</sequence>
<dbReference type="Proteomes" id="UP000237968">
    <property type="component" value="Unassembled WGS sequence"/>
</dbReference>
<dbReference type="GO" id="GO:0047793">
    <property type="term" value="F:cycloeucalenol cycloisomerase activity"/>
    <property type="evidence" value="ECO:0007669"/>
    <property type="project" value="InterPro"/>
</dbReference>
<feature type="transmembrane region" description="Helical" evidence="2">
    <location>
        <begin position="44"/>
        <end position="65"/>
    </location>
</feature>
<protein>
    <submittedName>
        <fullName evidence="3">Uncharacterized protein</fullName>
    </submittedName>
</protein>
<feature type="transmembrane region" description="Helical" evidence="2">
    <location>
        <begin position="230"/>
        <end position="251"/>
    </location>
</feature>
<keyword evidence="2" id="KW-0472">Membrane</keyword>
<feature type="compositionally biased region" description="Basic and acidic residues" evidence="1">
    <location>
        <begin position="1"/>
        <end position="12"/>
    </location>
</feature>
<dbReference type="InterPro" id="IPR020532">
    <property type="entry name" value="Cycloeucalenol_cycloisomerase"/>
</dbReference>
<evidence type="ECO:0000313" key="4">
    <source>
        <dbReference type="Proteomes" id="UP000237968"/>
    </source>
</evidence>
<feature type="transmembrane region" description="Helical" evidence="2">
    <location>
        <begin position="263"/>
        <end position="281"/>
    </location>
</feature>
<keyword evidence="2" id="KW-0812">Transmembrane</keyword>
<feature type="transmembrane region" description="Helical" evidence="2">
    <location>
        <begin position="71"/>
        <end position="91"/>
    </location>
</feature>
<dbReference type="EMBL" id="PVNK01000171">
    <property type="protein sequence ID" value="PRP95364.1"/>
    <property type="molecule type" value="Genomic_DNA"/>
</dbReference>
<evidence type="ECO:0000256" key="2">
    <source>
        <dbReference type="SAM" id="Phobius"/>
    </source>
</evidence>
<accession>A0A2S9XR68</accession>
<evidence type="ECO:0000256" key="1">
    <source>
        <dbReference type="SAM" id="MobiDB-lite"/>
    </source>
</evidence>